<dbReference type="PANTHER" id="PTHR30349:SF41">
    <property type="entry name" value="INTEGRASE_RECOMBINASE PROTEIN MJ0367-RELATED"/>
    <property type="match status" value="1"/>
</dbReference>
<dbReference type="InterPro" id="IPR013762">
    <property type="entry name" value="Integrase-like_cat_sf"/>
</dbReference>
<keyword evidence="2" id="KW-0229">DNA integration</keyword>
<dbReference type="GO" id="GO:0015074">
    <property type="term" value="P:DNA integration"/>
    <property type="evidence" value="ECO:0007669"/>
    <property type="project" value="UniProtKB-KW"/>
</dbReference>
<evidence type="ECO:0000259" key="7">
    <source>
        <dbReference type="PROSITE" id="PS51900"/>
    </source>
</evidence>
<dbReference type="PANTHER" id="PTHR30349">
    <property type="entry name" value="PHAGE INTEGRASE-RELATED"/>
    <property type="match status" value="1"/>
</dbReference>
<evidence type="ECO:0000313" key="8">
    <source>
        <dbReference type="EMBL" id="MBF0598268.1"/>
    </source>
</evidence>
<dbReference type="RefSeq" id="WP_194183854.1">
    <property type="nucleotide sequence ID" value="NZ_JADGIK010000011.1"/>
</dbReference>
<dbReference type="InterPro" id="IPR011010">
    <property type="entry name" value="DNA_brk_join_enz"/>
</dbReference>
<evidence type="ECO:0000256" key="2">
    <source>
        <dbReference type="ARBA" id="ARBA00022908"/>
    </source>
</evidence>
<evidence type="ECO:0000256" key="4">
    <source>
        <dbReference type="ARBA" id="ARBA00023172"/>
    </source>
</evidence>
<accession>A0A8J7K5D6</accession>
<dbReference type="SUPFAM" id="SSF56349">
    <property type="entry name" value="DNA breaking-rejoining enzymes"/>
    <property type="match status" value="1"/>
</dbReference>
<keyword evidence="3 5" id="KW-0238">DNA-binding</keyword>
<sequence length="355" mass="41460">MGSVNLSNYKFEAGIHKNQKVIWVIYAKDSISIAPLKQLIKLYYSATEKKWYIKDTTENRKFIGITTEQFPAIHQLAEEHKIYFLDTIQQLKLMAYSPNTIKTYGSELISFFKMFKNYTVEDITTDQIRKYLVYCMDNLGLSEFTINSRMNAIKFLYEKVLMRPRVIYDIPRPKRPEKLPKVLSVYEIKQIITLTKNLKHQMILKTMYGMGLRVSEVVKLKIGDLDSERMLVHIKGAKGKKDRITILPESLLEALREYYMTYRPKEFLFENRFGNQMSTRTVQIIFKNALKKTNSRKNVGVHSLRHSFATHLLENGTDLALIQQLLGHNDIKTTLTYTHVSKKSLLKIKSPLDNI</sequence>
<dbReference type="GO" id="GO:0006310">
    <property type="term" value="P:DNA recombination"/>
    <property type="evidence" value="ECO:0007669"/>
    <property type="project" value="UniProtKB-KW"/>
</dbReference>
<evidence type="ECO:0000313" key="9">
    <source>
        <dbReference type="Proteomes" id="UP000608754"/>
    </source>
</evidence>
<protein>
    <submittedName>
        <fullName evidence="8">Tyrosine-type recombinase/integrase</fullName>
    </submittedName>
</protein>
<dbReference type="PROSITE" id="PS51900">
    <property type="entry name" value="CB"/>
    <property type="match status" value="1"/>
</dbReference>
<comment type="similarity">
    <text evidence="1">Belongs to the 'phage' integrase family.</text>
</comment>
<evidence type="ECO:0000256" key="5">
    <source>
        <dbReference type="PROSITE-ProRule" id="PRU01248"/>
    </source>
</evidence>
<evidence type="ECO:0000256" key="3">
    <source>
        <dbReference type="ARBA" id="ARBA00023125"/>
    </source>
</evidence>
<name>A0A8J7K5D6_9FLAO</name>
<feature type="domain" description="Core-binding (CB)" evidence="7">
    <location>
        <begin position="75"/>
        <end position="161"/>
    </location>
</feature>
<dbReference type="GO" id="GO:0003677">
    <property type="term" value="F:DNA binding"/>
    <property type="evidence" value="ECO:0007669"/>
    <property type="project" value="UniProtKB-UniRule"/>
</dbReference>
<dbReference type="PROSITE" id="PS51898">
    <property type="entry name" value="TYR_RECOMBINASE"/>
    <property type="match status" value="1"/>
</dbReference>
<reference evidence="8" key="1">
    <citation type="submission" date="2020-10" db="EMBL/GenBank/DDBJ databases">
        <authorList>
            <person name="Lu T."/>
            <person name="Wang Q."/>
            <person name="Han X."/>
        </authorList>
    </citation>
    <scope>NUCLEOTIDE SEQUENCE</scope>
    <source>
        <strain evidence="8">WQ 117</strain>
    </source>
</reference>
<dbReference type="Gene3D" id="1.10.150.130">
    <property type="match status" value="1"/>
</dbReference>
<dbReference type="Gene3D" id="1.10.443.10">
    <property type="entry name" value="Intergrase catalytic core"/>
    <property type="match status" value="1"/>
</dbReference>
<proteinExistence type="inferred from homology"/>
<dbReference type="InterPro" id="IPR050090">
    <property type="entry name" value="Tyrosine_recombinase_XerCD"/>
</dbReference>
<comment type="caution">
    <text evidence="8">The sequence shown here is derived from an EMBL/GenBank/DDBJ whole genome shotgun (WGS) entry which is preliminary data.</text>
</comment>
<dbReference type="InterPro" id="IPR010998">
    <property type="entry name" value="Integrase_recombinase_N"/>
</dbReference>
<keyword evidence="4" id="KW-0233">DNA recombination</keyword>
<dbReference type="Pfam" id="PF00589">
    <property type="entry name" value="Phage_integrase"/>
    <property type="match status" value="1"/>
</dbReference>
<organism evidence="8 9">
    <name type="scientific">Faecalibacter rhinopitheci</name>
    <dbReference type="NCBI Taxonomy" id="2779678"/>
    <lineage>
        <taxon>Bacteria</taxon>
        <taxon>Pseudomonadati</taxon>
        <taxon>Bacteroidota</taxon>
        <taxon>Flavobacteriia</taxon>
        <taxon>Flavobacteriales</taxon>
        <taxon>Weeksellaceae</taxon>
        <taxon>Faecalibacter</taxon>
    </lineage>
</organism>
<gene>
    <name evidence="8" type="ORF">IM532_12595</name>
</gene>
<dbReference type="Pfam" id="PF13495">
    <property type="entry name" value="Phage_int_SAM_4"/>
    <property type="match status" value="1"/>
</dbReference>
<evidence type="ECO:0000259" key="6">
    <source>
        <dbReference type="PROSITE" id="PS51898"/>
    </source>
</evidence>
<dbReference type="InterPro" id="IPR044068">
    <property type="entry name" value="CB"/>
</dbReference>
<dbReference type="InterPro" id="IPR002104">
    <property type="entry name" value="Integrase_catalytic"/>
</dbReference>
<dbReference type="InterPro" id="IPR004107">
    <property type="entry name" value="Integrase_SAM-like_N"/>
</dbReference>
<dbReference type="AlphaFoldDB" id="A0A8J7K5D6"/>
<dbReference type="Proteomes" id="UP000608754">
    <property type="component" value="Unassembled WGS sequence"/>
</dbReference>
<evidence type="ECO:0000256" key="1">
    <source>
        <dbReference type="ARBA" id="ARBA00008857"/>
    </source>
</evidence>
<dbReference type="EMBL" id="JADGIK010000011">
    <property type="protein sequence ID" value="MBF0598268.1"/>
    <property type="molecule type" value="Genomic_DNA"/>
</dbReference>
<keyword evidence="9" id="KW-1185">Reference proteome</keyword>
<feature type="domain" description="Tyr recombinase" evidence="6">
    <location>
        <begin position="178"/>
        <end position="350"/>
    </location>
</feature>